<evidence type="ECO:0000313" key="2">
    <source>
        <dbReference type="EMBL" id="MBH9701070.1"/>
    </source>
</evidence>
<accession>A0A8I1ASU8</accession>
<evidence type="ECO:0000313" key="3">
    <source>
        <dbReference type="Proteomes" id="UP000645612"/>
    </source>
</evidence>
<dbReference type="RefSeq" id="WP_124587607.1">
    <property type="nucleotide sequence ID" value="NZ_CADDZZ010000004.1"/>
</dbReference>
<dbReference type="Proteomes" id="UP000645612">
    <property type="component" value="Unassembled WGS sequence"/>
</dbReference>
<comment type="caution">
    <text evidence="2">The sequence shown here is derived from an EMBL/GenBank/DDBJ whole genome shotgun (WGS) entry which is preliminary data.</text>
</comment>
<proteinExistence type="predicted"/>
<dbReference type="EMBL" id="JAEDXG010000041">
    <property type="protein sequence ID" value="MBH9701070.1"/>
    <property type="molecule type" value="Genomic_DNA"/>
</dbReference>
<reference evidence="2" key="1">
    <citation type="submission" date="2020-12" db="EMBL/GenBank/DDBJ databases">
        <title>Burkholderia cepacia complex in Mexico.</title>
        <authorList>
            <person name="Estrada P."/>
        </authorList>
    </citation>
    <scope>NUCLEOTIDE SEQUENCE</scope>
    <source>
        <strain evidence="2">871</strain>
    </source>
</reference>
<dbReference type="AlphaFoldDB" id="A0A8I1ASU8"/>
<organism evidence="2 3">
    <name type="scientific">Burkholderia cepacia</name>
    <name type="common">Pseudomonas cepacia</name>
    <dbReference type="NCBI Taxonomy" id="292"/>
    <lineage>
        <taxon>Bacteria</taxon>
        <taxon>Pseudomonadati</taxon>
        <taxon>Pseudomonadota</taxon>
        <taxon>Betaproteobacteria</taxon>
        <taxon>Burkholderiales</taxon>
        <taxon>Burkholderiaceae</taxon>
        <taxon>Burkholderia</taxon>
        <taxon>Burkholderia cepacia complex</taxon>
    </lineage>
</organism>
<feature type="region of interest" description="Disordered" evidence="1">
    <location>
        <begin position="44"/>
        <end position="65"/>
    </location>
</feature>
<name>A0A8I1ASU8_BURCE</name>
<sequence>MVHRLVSVGTVDGQQTSAALASARRYAAGILYEKYRNEIASKIAATHPANDAAPERADARRGEWA</sequence>
<evidence type="ECO:0000256" key="1">
    <source>
        <dbReference type="SAM" id="MobiDB-lite"/>
    </source>
</evidence>
<gene>
    <name evidence="2" type="ORF">JAO13_32010</name>
</gene>
<feature type="compositionally biased region" description="Basic and acidic residues" evidence="1">
    <location>
        <begin position="53"/>
        <end position="65"/>
    </location>
</feature>
<protein>
    <submittedName>
        <fullName evidence="2">Uncharacterized protein</fullName>
    </submittedName>
</protein>